<keyword evidence="1" id="KW-0812">Transmembrane</keyword>
<keyword evidence="1" id="KW-1133">Transmembrane helix</keyword>
<evidence type="ECO:0000313" key="2">
    <source>
        <dbReference type="EMBL" id="STO60312.1"/>
    </source>
</evidence>
<organism evidence="2 3">
    <name type="scientific">Canicola haemoglobinophilus</name>
    <dbReference type="NCBI Taxonomy" id="733"/>
    <lineage>
        <taxon>Bacteria</taxon>
        <taxon>Pseudomonadati</taxon>
        <taxon>Pseudomonadota</taxon>
        <taxon>Gammaproteobacteria</taxon>
        <taxon>Pasteurellales</taxon>
        <taxon>Pasteurellaceae</taxon>
        <taxon>Canicola</taxon>
    </lineage>
</organism>
<dbReference type="AlphaFoldDB" id="A0A1V4B1M5"/>
<sequence length="91" mass="10799">MNLKKMIKKIDEWGKQCPSYEILYILDKLVVIVLYLIGVILLANFIGIYDLDKYQAARLSFVLLVMCFFSKLNRIEKKIDEVRDMVRENDH</sequence>
<dbReference type="Proteomes" id="UP000254329">
    <property type="component" value="Unassembled WGS sequence"/>
</dbReference>
<keyword evidence="1" id="KW-0472">Membrane</keyword>
<dbReference type="EMBL" id="UGHF01000001">
    <property type="protein sequence ID" value="STO60312.1"/>
    <property type="molecule type" value="Genomic_DNA"/>
</dbReference>
<name>A0A1V4B1M5_9PAST</name>
<proteinExistence type="predicted"/>
<gene>
    <name evidence="2" type="ORF">NCTC1659_01599</name>
</gene>
<evidence type="ECO:0000313" key="3">
    <source>
        <dbReference type="Proteomes" id="UP000254329"/>
    </source>
</evidence>
<dbReference type="RefSeq" id="WP_078218267.1">
    <property type="nucleotide sequence ID" value="NZ_MUXZ01000011.1"/>
</dbReference>
<accession>A0A1V4B1M5</accession>
<dbReference type="STRING" id="733.B0186_04870"/>
<evidence type="ECO:0000256" key="1">
    <source>
        <dbReference type="SAM" id="Phobius"/>
    </source>
</evidence>
<reference evidence="2 3" key="1">
    <citation type="submission" date="2018-06" db="EMBL/GenBank/DDBJ databases">
        <authorList>
            <consortium name="Pathogen Informatics"/>
            <person name="Doyle S."/>
        </authorList>
    </citation>
    <scope>NUCLEOTIDE SEQUENCE [LARGE SCALE GENOMIC DNA]</scope>
    <source>
        <strain evidence="2 3">NCTC1659</strain>
    </source>
</reference>
<feature type="transmembrane region" description="Helical" evidence="1">
    <location>
        <begin position="29"/>
        <end position="49"/>
    </location>
</feature>
<protein>
    <submittedName>
        <fullName evidence="2">Uncharacterized protein</fullName>
    </submittedName>
</protein>
<keyword evidence="3" id="KW-1185">Reference proteome</keyword>
<feature type="transmembrane region" description="Helical" evidence="1">
    <location>
        <begin position="55"/>
        <end position="73"/>
    </location>
</feature>